<dbReference type="Proteomes" id="UP000626109">
    <property type="component" value="Unassembled WGS sequence"/>
</dbReference>
<dbReference type="InterPro" id="IPR001202">
    <property type="entry name" value="WW_dom"/>
</dbReference>
<feature type="domain" description="WW" evidence="2">
    <location>
        <begin position="1"/>
        <end position="23"/>
    </location>
</feature>
<dbReference type="SUPFAM" id="SSF51045">
    <property type="entry name" value="WW domain"/>
    <property type="match status" value="1"/>
</dbReference>
<feature type="compositionally biased region" description="Low complexity" evidence="1">
    <location>
        <begin position="131"/>
        <end position="140"/>
    </location>
</feature>
<dbReference type="EMBL" id="CAJNNW010012876">
    <property type="protein sequence ID" value="CAE8654799.1"/>
    <property type="molecule type" value="Genomic_DNA"/>
</dbReference>
<feature type="non-terminal residue" evidence="3">
    <location>
        <position position="1"/>
    </location>
</feature>
<evidence type="ECO:0000259" key="2">
    <source>
        <dbReference type="PROSITE" id="PS50020"/>
    </source>
</evidence>
<feature type="region of interest" description="Disordered" evidence="1">
    <location>
        <begin position="80"/>
        <end position="151"/>
    </location>
</feature>
<evidence type="ECO:0000313" key="4">
    <source>
        <dbReference type="Proteomes" id="UP000626109"/>
    </source>
</evidence>
<dbReference type="Gene3D" id="2.20.70.10">
    <property type="match status" value="1"/>
</dbReference>
<reference evidence="3" key="1">
    <citation type="submission" date="2021-02" db="EMBL/GenBank/DDBJ databases">
        <authorList>
            <person name="Dougan E. K."/>
            <person name="Rhodes N."/>
            <person name="Thang M."/>
            <person name="Chan C."/>
        </authorList>
    </citation>
    <scope>NUCLEOTIDE SEQUENCE</scope>
</reference>
<dbReference type="AlphaFoldDB" id="A0A813IQC4"/>
<accession>A0A813IQC4</accession>
<gene>
    <name evidence="3" type="ORF">PGLA2088_LOCUS11215</name>
</gene>
<sequence length="169" mass="18266">AADGQAYYHNERTNQTAWTLPAGAACREPGLPGAAAQGAQQAAEDDPFAYLRQQEEDLRKQREEYAQWYAQYSAWYAQQQATGAAQGSEAGEGSGEKHGSGAQQSQGGPKDGAQGGPSGAAKDRVPLRLHPSWTPASTTMPPTPSRAPCSRKWRPWFRRAVLLLSGRRL</sequence>
<dbReference type="PROSITE" id="PS50020">
    <property type="entry name" value="WW_DOMAIN_2"/>
    <property type="match status" value="1"/>
</dbReference>
<comment type="caution">
    <text evidence="3">The sequence shown here is derived from an EMBL/GenBank/DDBJ whole genome shotgun (WGS) entry which is preliminary data.</text>
</comment>
<name>A0A813IQC4_POLGL</name>
<evidence type="ECO:0000256" key="1">
    <source>
        <dbReference type="SAM" id="MobiDB-lite"/>
    </source>
</evidence>
<evidence type="ECO:0000313" key="3">
    <source>
        <dbReference type="EMBL" id="CAE8654799.1"/>
    </source>
</evidence>
<proteinExistence type="predicted"/>
<feature type="compositionally biased region" description="Low complexity" evidence="1">
    <location>
        <begin position="80"/>
        <end position="91"/>
    </location>
</feature>
<dbReference type="InterPro" id="IPR036020">
    <property type="entry name" value="WW_dom_sf"/>
</dbReference>
<organism evidence="3 4">
    <name type="scientific">Polarella glacialis</name>
    <name type="common">Dinoflagellate</name>
    <dbReference type="NCBI Taxonomy" id="89957"/>
    <lineage>
        <taxon>Eukaryota</taxon>
        <taxon>Sar</taxon>
        <taxon>Alveolata</taxon>
        <taxon>Dinophyceae</taxon>
        <taxon>Suessiales</taxon>
        <taxon>Suessiaceae</taxon>
        <taxon>Polarella</taxon>
    </lineage>
</organism>
<protein>
    <recommendedName>
        <fullName evidence="2">WW domain-containing protein</fullName>
    </recommendedName>
</protein>
<feature type="compositionally biased region" description="Gly residues" evidence="1">
    <location>
        <begin position="109"/>
        <end position="118"/>
    </location>
</feature>